<sequence>MEFSPHPIPIPYGRQSIDDSDIAAVVEALKSEFVAQGPRVDRFESALCEVTGARYAIAVSSGTAALHLSCLGLGVEEGDVGIVPAITFAATANCLRYVGASPRFCDVDAKSGIAGPREFQNCLESDPSVKVMLPVSYSGAVTDLAEIARLAKKSGSFVVEDAAHSLGAEYSGGCRSGSCEHSDAAILSFHPVKHICSGEGGAVLTNDKTLADRIRKLRSHGIERREAWLYNQTELGYHYRMTDLQAALGVSQLARLPSFLQRRRDLAVRYQTAFSEFPFSDRIRIASQDHLSARHLFVIHFSESEERDAAYRFFHEHNVKVQVHYMPVYRHSYYKEFVDAFLPGAESFYSTCLSLPLFPALKDEEQEYVIECLRRFLEK</sequence>
<dbReference type="Gene3D" id="3.90.1150.10">
    <property type="entry name" value="Aspartate Aminotransferase, domain 1"/>
    <property type="match status" value="1"/>
</dbReference>
<dbReference type="AlphaFoldDB" id="A0A7X1E9G9"/>
<dbReference type="Proteomes" id="UP000526501">
    <property type="component" value="Unassembled WGS sequence"/>
</dbReference>
<dbReference type="CDD" id="cd00616">
    <property type="entry name" value="AHBA_syn"/>
    <property type="match status" value="1"/>
</dbReference>
<comment type="caution">
    <text evidence="5">The sequence shown here is derived from an EMBL/GenBank/DDBJ whole genome shotgun (WGS) entry which is preliminary data.</text>
</comment>
<evidence type="ECO:0000256" key="4">
    <source>
        <dbReference type="RuleBase" id="RU004508"/>
    </source>
</evidence>
<keyword evidence="6" id="KW-1185">Reference proteome</keyword>
<keyword evidence="5" id="KW-0032">Aminotransferase</keyword>
<dbReference type="PANTHER" id="PTHR30244">
    <property type="entry name" value="TRANSAMINASE"/>
    <property type="match status" value="1"/>
</dbReference>
<dbReference type="GO" id="GO:0030170">
    <property type="term" value="F:pyridoxal phosphate binding"/>
    <property type="evidence" value="ECO:0007669"/>
    <property type="project" value="TreeGrafter"/>
</dbReference>
<dbReference type="Gene3D" id="3.40.640.10">
    <property type="entry name" value="Type I PLP-dependent aspartate aminotransferase-like (Major domain)"/>
    <property type="match status" value="1"/>
</dbReference>
<gene>
    <name evidence="5" type="primary">pseC</name>
    <name evidence="5" type="ORF">H5P27_06980</name>
</gene>
<reference evidence="5 6" key="1">
    <citation type="submission" date="2020-07" db="EMBL/GenBank/DDBJ databases">
        <authorList>
            <person name="Feng X."/>
        </authorList>
    </citation>
    <scope>NUCLEOTIDE SEQUENCE [LARGE SCALE GENOMIC DNA]</scope>
    <source>
        <strain evidence="5 6">JCM23202</strain>
    </source>
</reference>
<dbReference type="GO" id="GO:0000271">
    <property type="term" value="P:polysaccharide biosynthetic process"/>
    <property type="evidence" value="ECO:0007669"/>
    <property type="project" value="TreeGrafter"/>
</dbReference>
<evidence type="ECO:0000256" key="1">
    <source>
        <dbReference type="ARBA" id="ARBA00037999"/>
    </source>
</evidence>
<evidence type="ECO:0000313" key="5">
    <source>
        <dbReference type="EMBL" id="MBC2605782.1"/>
    </source>
</evidence>
<organism evidence="5 6">
    <name type="scientific">Pelagicoccus albus</name>
    <dbReference type="NCBI Taxonomy" id="415222"/>
    <lineage>
        <taxon>Bacteria</taxon>
        <taxon>Pseudomonadati</taxon>
        <taxon>Verrucomicrobiota</taxon>
        <taxon>Opitutia</taxon>
        <taxon>Puniceicoccales</taxon>
        <taxon>Pelagicoccaceae</taxon>
        <taxon>Pelagicoccus</taxon>
    </lineage>
</organism>
<dbReference type="NCBIfam" id="TIGR03588">
    <property type="entry name" value="PseC"/>
    <property type="match status" value="1"/>
</dbReference>
<dbReference type="GO" id="GO:0008483">
    <property type="term" value="F:transaminase activity"/>
    <property type="evidence" value="ECO:0007669"/>
    <property type="project" value="UniProtKB-KW"/>
</dbReference>
<name>A0A7X1E9G9_9BACT</name>
<dbReference type="InterPro" id="IPR015421">
    <property type="entry name" value="PyrdxlP-dep_Trfase_major"/>
</dbReference>
<evidence type="ECO:0000313" key="6">
    <source>
        <dbReference type="Proteomes" id="UP000526501"/>
    </source>
</evidence>
<dbReference type="PANTHER" id="PTHR30244:SF34">
    <property type="entry name" value="DTDP-4-AMINO-4,6-DIDEOXYGALACTOSE TRANSAMINASE"/>
    <property type="match status" value="1"/>
</dbReference>
<dbReference type="InterPro" id="IPR000653">
    <property type="entry name" value="DegT/StrS_aminotransferase"/>
</dbReference>
<feature type="modified residue" description="N6-(pyridoxal phosphate)lysine" evidence="3">
    <location>
        <position position="193"/>
    </location>
</feature>
<feature type="active site" description="Proton acceptor" evidence="2">
    <location>
        <position position="193"/>
    </location>
</feature>
<dbReference type="SUPFAM" id="SSF53383">
    <property type="entry name" value="PLP-dependent transferases"/>
    <property type="match status" value="1"/>
</dbReference>
<comment type="similarity">
    <text evidence="1 4">Belongs to the DegT/DnrJ/EryC1 family.</text>
</comment>
<dbReference type="PIRSF" id="PIRSF000390">
    <property type="entry name" value="PLP_StrS"/>
    <property type="match status" value="1"/>
</dbReference>
<dbReference type="EC" id="2.6.1.92" evidence="5"/>
<dbReference type="RefSeq" id="WP_185659676.1">
    <property type="nucleotide sequence ID" value="NZ_CAWPOO010000007.1"/>
</dbReference>
<dbReference type="EMBL" id="JACHVC010000007">
    <property type="protein sequence ID" value="MBC2605782.1"/>
    <property type="molecule type" value="Genomic_DNA"/>
</dbReference>
<protein>
    <submittedName>
        <fullName evidence="5">UDP-4-amino-4, 6-dideoxy-N-acetyl-beta-L-altrosamine transaminase</fullName>
        <ecNumber evidence="5">2.6.1.92</ecNumber>
    </submittedName>
</protein>
<evidence type="ECO:0000256" key="2">
    <source>
        <dbReference type="PIRSR" id="PIRSR000390-1"/>
    </source>
</evidence>
<dbReference type="Pfam" id="PF01041">
    <property type="entry name" value="DegT_DnrJ_EryC1"/>
    <property type="match status" value="1"/>
</dbReference>
<accession>A0A7X1E9G9</accession>
<evidence type="ECO:0000256" key="3">
    <source>
        <dbReference type="PIRSR" id="PIRSR000390-2"/>
    </source>
</evidence>
<dbReference type="InterPro" id="IPR020026">
    <property type="entry name" value="PseC"/>
</dbReference>
<dbReference type="InterPro" id="IPR015424">
    <property type="entry name" value="PyrdxlP-dep_Trfase"/>
</dbReference>
<proteinExistence type="inferred from homology"/>
<dbReference type="InterPro" id="IPR015422">
    <property type="entry name" value="PyrdxlP-dep_Trfase_small"/>
</dbReference>
<keyword evidence="5" id="KW-0808">Transferase</keyword>
<keyword evidence="3 4" id="KW-0663">Pyridoxal phosphate</keyword>